<evidence type="ECO:0000313" key="2">
    <source>
        <dbReference type="Proteomes" id="UP000746747"/>
    </source>
</evidence>
<keyword evidence="2" id="KW-1185">Reference proteome</keyword>
<protein>
    <submittedName>
        <fullName evidence="1">Uncharacterized protein</fullName>
    </submittedName>
</protein>
<dbReference type="AlphaFoldDB" id="A0A8J2M8A1"/>
<dbReference type="EMBL" id="CAKAEH010001528">
    <property type="protein sequence ID" value="CAG9537234.1"/>
    <property type="molecule type" value="Genomic_DNA"/>
</dbReference>
<evidence type="ECO:0000313" key="1">
    <source>
        <dbReference type="EMBL" id="CAG9537234.1"/>
    </source>
</evidence>
<reference evidence="1" key="1">
    <citation type="submission" date="2021-09" db="EMBL/GenBank/DDBJ databases">
        <authorList>
            <consortium name="Pathogen Informatics"/>
        </authorList>
    </citation>
    <scope>NUCLEOTIDE SEQUENCE</scope>
</reference>
<proteinExistence type="predicted"/>
<organism evidence="1 2">
    <name type="scientific">Cercopithifilaria johnstoni</name>
    <dbReference type="NCBI Taxonomy" id="2874296"/>
    <lineage>
        <taxon>Eukaryota</taxon>
        <taxon>Metazoa</taxon>
        <taxon>Ecdysozoa</taxon>
        <taxon>Nematoda</taxon>
        <taxon>Chromadorea</taxon>
        <taxon>Rhabditida</taxon>
        <taxon>Spirurina</taxon>
        <taxon>Spiruromorpha</taxon>
        <taxon>Filarioidea</taxon>
        <taxon>Onchocercidae</taxon>
        <taxon>Cercopithifilaria</taxon>
    </lineage>
</organism>
<name>A0A8J2M8A1_9BILA</name>
<comment type="caution">
    <text evidence="1">The sequence shown here is derived from an EMBL/GenBank/DDBJ whole genome shotgun (WGS) entry which is preliminary data.</text>
</comment>
<sequence length="97" mass="10798">MLSVAETNAQLIDFFQPFSDITGNSFWSDIIEALTQFFKFPKLASPPPRTDVSSMFSVPGSGPAASRNDIIGLWDVFTGMGVRTTNFLPYYYYLING</sequence>
<accession>A0A8J2M8A1</accession>
<gene>
    <name evidence="1" type="ORF">CJOHNSTONI_LOCUS7075</name>
</gene>
<dbReference type="Proteomes" id="UP000746747">
    <property type="component" value="Unassembled WGS sequence"/>
</dbReference>